<evidence type="ECO:0000313" key="5">
    <source>
        <dbReference type="Proteomes" id="UP000714275"/>
    </source>
</evidence>
<keyword evidence="5" id="KW-1185">Reference proteome</keyword>
<dbReference type="InterPro" id="IPR015421">
    <property type="entry name" value="PyrdxlP-dep_Trfase_major"/>
</dbReference>
<keyword evidence="4" id="KW-0808">Transferase</keyword>
<evidence type="ECO:0000313" key="4">
    <source>
        <dbReference type="EMBL" id="KAG1775754.1"/>
    </source>
</evidence>
<dbReference type="InterPro" id="IPR015424">
    <property type="entry name" value="PyrdxlP-dep_Trfase"/>
</dbReference>
<dbReference type="Gene3D" id="3.90.1150.10">
    <property type="entry name" value="Aspartate Aminotransferase, domain 1"/>
    <property type="match status" value="1"/>
</dbReference>
<accession>A0A9P7D176</accession>
<comment type="similarity">
    <text evidence="2">Belongs to the class-V pyridoxal-phosphate-dependent aminotransferase family. NifS/IscS subfamily.</text>
</comment>
<dbReference type="PANTHER" id="PTHR11601:SF34">
    <property type="entry name" value="CYSTEINE DESULFURASE"/>
    <property type="match status" value="1"/>
</dbReference>
<sequence>MLSRVTPSMIGKATFRNSIGQAAVCAHRGFMQPSGADRAHVIGDMYFKLEAPNGENSVTQKTRPIYLDMQATTPVDPHVLDDMLPYLTVQYGNPHSRTHTSYGWEAEQAGEVARKHVADLIGAGAKDIIFISGATVRPITRIAKLEMRR</sequence>
<dbReference type="SUPFAM" id="SSF53383">
    <property type="entry name" value="PLP-dependent transferases"/>
    <property type="match status" value="1"/>
</dbReference>
<dbReference type="InterPro" id="IPR015422">
    <property type="entry name" value="PyrdxlP-dep_Trfase_small"/>
</dbReference>
<evidence type="ECO:0000256" key="1">
    <source>
        <dbReference type="ARBA" id="ARBA00001933"/>
    </source>
</evidence>
<reference evidence="4" key="1">
    <citation type="journal article" date="2020" name="New Phytol.">
        <title>Comparative genomics reveals dynamic genome evolution in host specialist ectomycorrhizal fungi.</title>
        <authorList>
            <person name="Lofgren L.A."/>
            <person name="Nguyen N.H."/>
            <person name="Vilgalys R."/>
            <person name="Ruytinx J."/>
            <person name="Liao H.L."/>
            <person name="Branco S."/>
            <person name="Kuo A."/>
            <person name="LaButti K."/>
            <person name="Lipzen A."/>
            <person name="Andreopoulos W."/>
            <person name="Pangilinan J."/>
            <person name="Riley R."/>
            <person name="Hundley H."/>
            <person name="Na H."/>
            <person name="Barry K."/>
            <person name="Grigoriev I.V."/>
            <person name="Stajich J.E."/>
            <person name="Kennedy P.G."/>
        </authorList>
    </citation>
    <scope>NUCLEOTIDE SEQUENCE</scope>
    <source>
        <strain evidence="4">DOB743</strain>
    </source>
</reference>
<dbReference type="GO" id="GO:0016226">
    <property type="term" value="P:iron-sulfur cluster assembly"/>
    <property type="evidence" value="ECO:0007669"/>
    <property type="project" value="TreeGrafter"/>
</dbReference>
<name>A0A9P7D176_9AGAM</name>
<dbReference type="Gene3D" id="3.40.640.10">
    <property type="entry name" value="Type I PLP-dependent aspartate aminotransferase-like (Major domain)"/>
    <property type="match status" value="1"/>
</dbReference>
<protein>
    <submittedName>
        <fullName evidence="4">Aminotransferase class-V-domain-containing protein</fullName>
    </submittedName>
</protein>
<dbReference type="AlphaFoldDB" id="A0A9P7D176"/>
<comment type="caution">
    <text evidence="4">The sequence shown here is derived from an EMBL/GenBank/DDBJ whole genome shotgun (WGS) entry which is preliminary data.</text>
</comment>
<evidence type="ECO:0000259" key="3">
    <source>
        <dbReference type="Pfam" id="PF00266"/>
    </source>
</evidence>
<gene>
    <name evidence="4" type="ORF">EV702DRAFT_1233965</name>
</gene>
<dbReference type="PANTHER" id="PTHR11601">
    <property type="entry name" value="CYSTEINE DESULFURYLASE FAMILY MEMBER"/>
    <property type="match status" value="1"/>
</dbReference>
<organism evidence="4 5">
    <name type="scientific">Suillus placidus</name>
    <dbReference type="NCBI Taxonomy" id="48579"/>
    <lineage>
        <taxon>Eukaryota</taxon>
        <taxon>Fungi</taxon>
        <taxon>Dikarya</taxon>
        <taxon>Basidiomycota</taxon>
        <taxon>Agaricomycotina</taxon>
        <taxon>Agaricomycetes</taxon>
        <taxon>Agaricomycetidae</taxon>
        <taxon>Boletales</taxon>
        <taxon>Suillineae</taxon>
        <taxon>Suillaceae</taxon>
        <taxon>Suillus</taxon>
    </lineage>
</organism>
<feature type="domain" description="Aminotransferase class V" evidence="3">
    <location>
        <begin position="65"/>
        <end position="136"/>
    </location>
</feature>
<dbReference type="GO" id="GO:0005829">
    <property type="term" value="C:cytosol"/>
    <property type="evidence" value="ECO:0007669"/>
    <property type="project" value="TreeGrafter"/>
</dbReference>
<keyword evidence="4" id="KW-0032">Aminotransferase</keyword>
<dbReference type="GO" id="GO:0031071">
    <property type="term" value="F:cysteine desulfurase activity"/>
    <property type="evidence" value="ECO:0007669"/>
    <property type="project" value="TreeGrafter"/>
</dbReference>
<dbReference type="EMBL" id="JABBWD010000031">
    <property type="protein sequence ID" value="KAG1775754.1"/>
    <property type="molecule type" value="Genomic_DNA"/>
</dbReference>
<dbReference type="Pfam" id="PF00266">
    <property type="entry name" value="Aminotran_5"/>
    <property type="match status" value="1"/>
</dbReference>
<dbReference type="Proteomes" id="UP000714275">
    <property type="component" value="Unassembled WGS sequence"/>
</dbReference>
<dbReference type="OrthoDB" id="10250117at2759"/>
<evidence type="ECO:0000256" key="2">
    <source>
        <dbReference type="ARBA" id="ARBA00006490"/>
    </source>
</evidence>
<proteinExistence type="inferred from homology"/>
<dbReference type="InterPro" id="IPR000192">
    <property type="entry name" value="Aminotrans_V_dom"/>
</dbReference>
<comment type="cofactor">
    <cofactor evidence="1">
        <name>pyridoxal 5'-phosphate</name>
        <dbReference type="ChEBI" id="CHEBI:597326"/>
    </cofactor>
</comment>
<dbReference type="GO" id="GO:0005739">
    <property type="term" value="C:mitochondrion"/>
    <property type="evidence" value="ECO:0007669"/>
    <property type="project" value="TreeGrafter"/>
</dbReference>
<dbReference type="GO" id="GO:0008483">
    <property type="term" value="F:transaminase activity"/>
    <property type="evidence" value="ECO:0007669"/>
    <property type="project" value="UniProtKB-KW"/>
</dbReference>